<evidence type="ECO:0000259" key="4">
    <source>
        <dbReference type="Pfam" id="PF00891"/>
    </source>
</evidence>
<protein>
    <submittedName>
        <fullName evidence="5">O-methyltransferas-like protein</fullName>
    </submittedName>
</protein>
<evidence type="ECO:0000313" key="5">
    <source>
        <dbReference type="EMBL" id="KAF1948504.1"/>
    </source>
</evidence>
<dbReference type="InterPro" id="IPR036390">
    <property type="entry name" value="WH_DNA-bd_sf"/>
</dbReference>
<gene>
    <name evidence="5" type="ORF">CC80DRAFT_540922</name>
</gene>
<evidence type="ECO:0000313" key="6">
    <source>
        <dbReference type="Proteomes" id="UP000800035"/>
    </source>
</evidence>
<dbReference type="OrthoDB" id="2410195at2759"/>
<dbReference type="InterPro" id="IPR029063">
    <property type="entry name" value="SAM-dependent_MTases_sf"/>
</dbReference>
<dbReference type="Pfam" id="PF00891">
    <property type="entry name" value="Methyltransf_2"/>
    <property type="match status" value="1"/>
</dbReference>
<dbReference type="EMBL" id="ML977056">
    <property type="protein sequence ID" value="KAF1948504.1"/>
    <property type="molecule type" value="Genomic_DNA"/>
</dbReference>
<dbReference type="InterPro" id="IPR001077">
    <property type="entry name" value="COMT_C"/>
</dbReference>
<evidence type="ECO:0000256" key="3">
    <source>
        <dbReference type="ARBA" id="ARBA00022691"/>
    </source>
</evidence>
<evidence type="ECO:0000256" key="1">
    <source>
        <dbReference type="ARBA" id="ARBA00022603"/>
    </source>
</evidence>
<keyword evidence="3" id="KW-0949">S-adenosyl-L-methionine</keyword>
<dbReference type="InterPro" id="IPR016461">
    <property type="entry name" value="COMT-like"/>
</dbReference>
<dbReference type="Gene3D" id="1.10.10.10">
    <property type="entry name" value="Winged helix-like DNA-binding domain superfamily/Winged helix DNA-binding domain"/>
    <property type="match status" value="1"/>
</dbReference>
<keyword evidence="2" id="KW-0808">Transferase</keyword>
<dbReference type="AlphaFoldDB" id="A0A6A5T8M2"/>
<dbReference type="SUPFAM" id="SSF53335">
    <property type="entry name" value="S-adenosyl-L-methionine-dependent methyltransferases"/>
    <property type="match status" value="1"/>
</dbReference>
<dbReference type="InterPro" id="IPR036388">
    <property type="entry name" value="WH-like_DNA-bd_sf"/>
</dbReference>
<reference evidence="5" key="1">
    <citation type="journal article" date="2020" name="Stud. Mycol.">
        <title>101 Dothideomycetes genomes: a test case for predicting lifestyles and emergence of pathogens.</title>
        <authorList>
            <person name="Haridas S."/>
            <person name="Albert R."/>
            <person name="Binder M."/>
            <person name="Bloem J."/>
            <person name="Labutti K."/>
            <person name="Salamov A."/>
            <person name="Andreopoulos B."/>
            <person name="Baker S."/>
            <person name="Barry K."/>
            <person name="Bills G."/>
            <person name="Bluhm B."/>
            <person name="Cannon C."/>
            <person name="Castanera R."/>
            <person name="Culley D."/>
            <person name="Daum C."/>
            <person name="Ezra D."/>
            <person name="Gonzalez J."/>
            <person name="Henrissat B."/>
            <person name="Kuo A."/>
            <person name="Liang C."/>
            <person name="Lipzen A."/>
            <person name="Lutzoni F."/>
            <person name="Magnuson J."/>
            <person name="Mondo S."/>
            <person name="Nolan M."/>
            <person name="Ohm R."/>
            <person name="Pangilinan J."/>
            <person name="Park H.-J."/>
            <person name="Ramirez L."/>
            <person name="Alfaro M."/>
            <person name="Sun H."/>
            <person name="Tritt A."/>
            <person name="Yoshinaga Y."/>
            <person name="Zwiers L.-H."/>
            <person name="Turgeon B."/>
            <person name="Goodwin S."/>
            <person name="Spatafora J."/>
            <person name="Crous P."/>
            <person name="Grigoriev I."/>
        </authorList>
    </citation>
    <scope>NUCLEOTIDE SEQUENCE</scope>
    <source>
        <strain evidence="5">CBS 675.92</strain>
    </source>
</reference>
<proteinExistence type="predicted"/>
<sequence length="418" mass="46686">MASNGAQQSELLKLAQQVNQLTSSLVSHLSEINAPEPNFSATSPEIPYTDTYKDIRGKLNDAAQDLLLLVNGPRIEACRFACSHNDLGAFQFAFEFDLIHKIPQEGTISLSELASQTGVDEDRLGRILRLLISRRYFAEPEPNHFTQSSLTIVYAQDENIKAAGDYQSDEQFQASSEVAKSFQNGKKSAFEQRHGMSMFEYYKEHPKKGARFASAMKGISKLHRQITEIENGFGWADLKDKKLVDVGGGSGHVSIALARAFPNLNIVVQDSNVAMLDQAQSSQDLSDIKDRMTWSEYDFFTPQPIANAGAYLMRQIIHNWGDDDCVRILQALVPALEKSAPGTPLLINDSIIPAPGSTTRWDEHVIRQVDLLMMFSLGAKQRTEKEFQDLLHRADPRLNIVRVHMGPMALIEVHLSKE</sequence>
<dbReference type="GO" id="GO:0032259">
    <property type="term" value="P:methylation"/>
    <property type="evidence" value="ECO:0007669"/>
    <property type="project" value="UniProtKB-KW"/>
</dbReference>
<evidence type="ECO:0000256" key="2">
    <source>
        <dbReference type="ARBA" id="ARBA00022679"/>
    </source>
</evidence>
<dbReference type="Proteomes" id="UP000800035">
    <property type="component" value="Unassembled WGS sequence"/>
</dbReference>
<dbReference type="PROSITE" id="PS51683">
    <property type="entry name" value="SAM_OMT_II"/>
    <property type="match status" value="1"/>
</dbReference>
<accession>A0A6A5T8M2</accession>
<keyword evidence="1" id="KW-0489">Methyltransferase</keyword>
<feature type="domain" description="O-methyltransferase C-terminal" evidence="4">
    <location>
        <begin position="178"/>
        <end position="394"/>
    </location>
</feature>
<dbReference type="Gene3D" id="3.40.50.150">
    <property type="entry name" value="Vaccinia Virus protein VP39"/>
    <property type="match status" value="1"/>
</dbReference>
<organism evidence="5 6">
    <name type="scientific">Byssothecium circinans</name>
    <dbReference type="NCBI Taxonomy" id="147558"/>
    <lineage>
        <taxon>Eukaryota</taxon>
        <taxon>Fungi</taxon>
        <taxon>Dikarya</taxon>
        <taxon>Ascomycota</taxon>
        <taxon>Pezizomycotina</taxon>
        <taxon>Dothideomycetes</taxon>
        <taxon>Pleosporomycetidae</taxon>
        <taxon>Pleosporales</taxon>
        <taxon>Massarineae</taxon>
        <taxon>Massarinaceae</taxon>
        <taxon>Byssothecium</taxon>
    </lineage>
</organism>
<dbReference type="PANTHER" id="PTHR43712:SF5">
    <property type="entry name" value="O-METHYLTRANSFERASE ASQN-RELATED"/>
    <property type="match status" value="1"/>
</dbReference>
<dbReference type="GO" id="GO:0008171">
    <property type="term" value="F:O-methyltransferase activity"/>
    <property type="evidence" value="ECO:0007669"/>
    <property type="project" value="InterPro"/>
</dbReference>
<keyword evidence="6" id="KW-1185">Reference proteome</keyword>
<dbReference type="PANTHER" id="PTHR43712">
    <property type="entry name" value="PUTATIVE (AFU_ORTHOLOGUE AFUA_4G14580)-RELATED"/>
    <property type="match status" value="1"/>
</dbReference>
<dbReference type="SUPFAM" id="SSF46785">
    <property type="entry name" value="Winged helix' DNA-binding domain"/>
    <property type="match status" value="1"/>
</dbReference>
<name>A0A6A5T8M2_9PLEO</name>